<dbReference type="AlphaFoldDB" id="A0A0F8W840"/>
<protein>
    <submittedName>
        <fullName evidence="1">Uncharacterized protein</fullName>
    </submittedName>
</protein>
<comment type="caution">
    <text evidence="1">The sequence shown here is derived from an EMBL/GenBank/DDBJ whole genome shotgun (WGS) entry which is preliminary data.</text>
</comment>
<reference evidence="1" key="1">
    <citation type="journal article" date="2015" name="Nature">
        <title>Complex archaea that bridge the gap between prokaryotes and eukaryotes.</title>
        <authorList>
            <person name="Spang A."/>
            <person name="Saw J.H."/>
            <person name="Jorgensen S.L."/>
            <person name="Zaremba-Niedzwiedzka K."/>
            <person name="Martijn J."/>
            <person name="Lind A.E."/>
            <person name="van Eijk R."/>
            <person name="Schleper C."/>
            <person name="Guy L."/>
            <person name="Ettema T.J."/>
        </authorList>
    </citation>
    <scope>NUCLEOTIDE SEQUENCE</scope>
</reference>
<gene>
    <name evidence="1" type="ORF">LCGC14_3099650</name>
</gene>
<sequence>MATKIYGASDDLIEFKGDVCGEVGNYGTDEEEHGELVICSDGTLLEVKYGKGDMAVWGIILIKAGGLFNKIEACSDEDADPHSDVAYFNDGLKWAYVASEWEKVK</sequence>
<name>A0A0F8W840_9ZZZZ</name>
<organism evidence="1">
    <name type="scientific">marine sediment metagenome</name>
    <dbReference type="NCBI Taxonomy" id="412755"/>
    <lineage>
        <taxon>unclassified sequences</taxon>
        <taxon>metagenomes</taxon>
        <taxon>ecological metagenomes</taxon>
    </lineage>
</organism>
<dbReference type="EMBL" id="LAZR01066753">
    <property type="protein sequence ID" value="KKK52957.1"/>
    <property type="molecule type" value="Genomic_DNA"/>
</dbReference>
<accession>A0A0F8W840</accession>
<proteinExistence type="predicted"/>
<evidence type="ECO:0000313" key="1">
    <source>
        <dbReference type="EMBL" id="KKK52957.1"/>
    </source>
</evidence>